<feature type="domain" description="Rhodanese" evidence="1">
    <location>
        <begin position="71"/>
        <end position="101"/>
    </location>
</feature>
<evidence type="ECO:0000313" key="2">
    <source>
        <dbReference type="EMBL" id="KKU03652.1"/>
    </source>
</evidence>
<dbReference type="SUPFAM" id="SSF53756">
    <property type="entry name" value="UDP-Glycosyltransferase/glycogen phosphorylase"/>
    <property type="match status" value="1"/>
</dbReference>
<dbReference type="Gene3D" id="3.40.50.2000">
    <property type="entry name" value="Glycogen Phosphorylase B"/>
    <property type="match status" value="2"/>
</dbReference>
<sequence length="415" mass="47245">MTNGAEVGAVAAEPNFFYLLMAPQALFAGPVINQELLPSMTRSIIQLMRILFITASYLPTANGVTYHIVSTAHALRKLGHKVYILAPSFPGYRDLDKDVIRYPSLPNPLIKNYPVGIPFRPIEKIKKLKIDIVHTHHPLIIGRVASQIAEKLGKPLFFTAHTQYEQYLNYYFPYRYDLTSKIIINDLKRMSRYSKKIICPSINTEKRLNKNGVKNTIVINNGVEDFFFNKPQPKSLSIPSLVYTGRLDREKNPFHLLKVAKEVKKIIPNFKFLILGSGLLFQKMLDQTFKLRLLDNITYMGIIDRKLIPEIYKSVHLFVTTSISEVMPISVLEAMASGIPIIALKNSGLEEIVIDDKTGFLCDKNPRRIAEKIKEILSNPQGYLDLSLSTYKYARSFTAEKTAEKLCGLYTHYKN</sequence>
<dbReference type="AlphaFoldDB" id="A0A0G1M6D9"/>
<dbReference type="PROSITE" id="PS50206">
    <property type="entry name" value="RHODANESE_3"/>
    <property type="match status" value="1"/>
</dbReference>
<reference evidence="2 3" key="1">
    <citation type="journal article" date="2015" name="Nature">
        <title>rRNA introns, odd ribosomes, and small enigmatic genomes across a large radiation of phyla.</title>
        <authorList>
            <person name="Brown C.T."/>
            <person name="Hug L.A."/>
            <person name="Thomas B.C."/>
            <person name="Sharon I."/>
            <person name="Castelle C.J."/>
            <person name="Singh A."/>
            <person name="Wilkins M.J."/>
            <person name="Williams K.H."/>
            <person name="Banfield J.F."/>
        </authorList>
    </citation>
    <scope>NUCLEOTIDE SEQUENCE [LARGE SCALE GENOMIC DNA]</scope>
</reference>
<dbReference type="InterPro" id="IPR028098">
    <property type="entry name" value="Glyco_trans_4-like_N"/>
</dbReference>
<dbReference type="EMBL" id="LCKQ01000013">
    <property type="protein sequence ID" value="KKU03652.1"/>
    <property type="molecule type" value="Genomic_DNA"/>
</dbReference>
<organism evidence="2 3">
    <name type="scientific">Candidatus Woesebacteria bacterium GW2011_GWE1_45_18</name>
    <dbReference type="NCBI Taxonomy" id="1618598"/>
    <lineage>
        <taxon>Bacteria</taxon>
        <taxon>Candidatus Woeseibacteriota</taxon>
    </lineage>
</organism>
<dbReference type="PANTHER" id="PTHR45947:SF3">
    <property type="entry name" value="SULFOQUINOVOSYL TRANSFERASE SQD2"/>
    <property type="match status" value="1"/>
</dbReference>
<dbReference type="PANTHER" id="PTHR45947">
    <property type="entry name" value="SULFOQUINOVOSYL TRANSFERASE SQD2"/>
    <property type="match status" value="1"/>
</dbReference>
<dbReference type="InterPro" id="IPR001763">
    <property type="entry name" value="Rhodanese-like_dom"/>
</dbReference>
<dbReference type="Proteomes" id="UP000034086">
    <property type="component" value="Unassembled WGS sequence"/>
</dbReference>
<accession>A0A0G1M6D9</accession>
<comment type="caution">
    <text evidence="2">The sequence shown here is derived from an EMBL/GenBank/DDBJ whole genome shotgun (WGS) entry which is preliminary data.</text>
</comment>
<dbReference type="InterPro" id="IPR050194">
    <property type="entry name" value="Glycosyltransferase_grp1"/>
</dbReference>
<dbReference type="GO" id="GO:0016757">
    <property type="term" value="F:glycosyltransferase activity"/>
    <property type="evidence" value="ECO:0007669"/>
    <property type="project" value="InterPro"/>
</dbReference>
<proteinExistence type="predicted"/>
<name>A0A0G1M6D9_9BACT</name>
<evidence type="ECO:0000313" key="3">
    <source>
        <dbReference type="Proteomes" id="UP000034086"/>
    </source>
</evidence>
<dbReference type="InterPro" id="IPR001296">
    <property type="entry name" value="Glyco_trans_1"/>
</dbReference>
<keyword evidence="2" id="KW-0808">Transferase</keyword>
<dbReference type="Pfam" id="PF13439">
    <property type="entry name" value="Glyco_transf_4"/>
    <property type="match status" value="1"/>
</dbReference>
<gene>
    <name evidence="2" type="ORF">UX03_C0013G0010</name>
</gene>
<evidence type="ECO:0000259" key="1">
    <source>
        <dbReference type="PROSITE" id="PS50206"/>
    </source>
</evidence>
<protein>
    <submittedName>
        <fullName evidence="2">Glycosyl transferase group 1</fullName>
    </submittedName>
</protein>
<dbReference type="Pfam" id="PF00534">
    <property type="entry name" value="Glycos_transf_1"/>
    <property type="match status" value="1"/>
</dbReference>